<dbReference type="PANTHER" id="PTHR18866:SF33">
    <property type="entry name" value="METHYLCROTONOYL-COA CARBOXYLASE SUBUNIT ALPHA, MITOCHONDRIAL-RELATED"/>
    <property type="match status" value="1"/>
</dbReference>
<evidence type="ECO:0000259" key="13">
    <source>
        <dbReference type="PROSITE" id="PS50979"/>
    </source>
</evidence>
<evidence type="ECO:0000256" key="7">
    <source>
        <dbReference type="ARBA" id="ARBA00023128"/>
    </source>
</evidence>
<feature type="compositionally biased region" description="Polar residues" evidence="10">
    <location>
        <begin position="256"/>
        <end position="274"/>
    </location>
</feature>
<dbReference type="GO" id="GO:0005524">
    <property type="term" value="F:ATP binding"/>
    <property type="evidence" value="ECO:0007669"/>
    <property type="project" value="UniProtKB-UniRule"/>
</dbReference>
<dbReference type="InterPro" id="IPR011764">
    <property type="entry name" value="Biotin_carboxylation_dom"/>
</dbReference>
<gene>
    <name evidence="14" type="ORF">HCBG_08906</name>
</gene>
<dbReference type="InterPro" id="IPR005481">
    <property type="entry name" value="BC-like_N"/>
</dbReference>
<dbReference type="SUPFAM" id="SSF51230">
    <property type="entry name" value="Single hybrid motif"/>
    <property type="match status" value="1"/>
</dbReference>
<dbReference type="RefSeq" id="XP_045283277.1">
    <property type="nucleotide sequence ID" value="XM_045435955.1"/>
</dbReference>
<dbReference type="InterPro" id="IPR000089">
    <property type="entry name" value="Biotin_lipoyl"/>
</dbReference>
<dbReference type="GO" id="GO:0046872">
    <property type="term" value="F:metal ion binding"/>
    <property type="evidence" value="ECO:0007669"/>
    <property type="project" value="InterPro"/>
</dbReference>
<dbReference type="PROSITE" id="PS00867">
    <property type="entry name" value="CPSASE_2"/>
    <property type="match status" value="1"/>
</dbReference>
<dbReference type="Pfam" id="PF02786">
    <property type="entry name" value="CPSase_L_D2"/>
    <property type="match status" value="1"/>
</dbReference>
<feature type="compositionally biased region" description="Low complexity" evidence="10">
    <location>
        <begin position="170"/>
        <end position="182"/>
    </location>
</feature>
<evidence type="ECO:0000256" key="1">
    <source>
        <dbReference type="ARBA" id="ARBA00001953"/>
    </source>
</evidence>
<dbReference type="InterPro" id="IPR016185">
    <property type="entry name" value="PreATP-grasp_dom_sf"/>
</dbReference>
<evidence type="ECO:0000259" key="12">
    <source>
        <dbReference type="PROSITE" id="PS50975"/>
    </source>
</evidence>
<comment type="subcellular location">
    <subcellularLocation>
        <location evidence="2">Mitochondrion matrix</location>
    </subcellularLocation>
</comment>
<reference evidence="14" key="1">
    <citation type="submission" date="2009-02" db="EMBL/GenBank/DDBJ databases">
        <title>The Genome Sequence of Ajellomyces capsulatus strain G186AR.</title>
        <authorList>
            <consortium name="The Broad Institute Genome Sequencing Platform"/>
            <person name="Champion M."/>
            <person name="Cuomo C."/>
            <person name="Ma L.-J."/>
            <person name="Henn M.R."/>
            <person name="Sil A."/>
            <person name="Goldman B."/>
            <person name="Young S.K."/>
            <person name="Kodira C.D."/>
            <person name="Zeng Q."/>
            <person name="Koehrsen M."/>
            <person name="Alvarado L."/>
            <person name="Berlin A."/>
            <person name="Borenstein D."/>
            <person name="Chen Z."/>
            <person name="Engels R."/>
            <person name="Freedman E."/>
            <person name="Gellesch M."/>
            <person name="Goldberg J."/>
            <person name="Griggs A."/>
            <person name="Gujja S."/>
            <person name="Heiman D."/>
            <person name="Hepburn T."/>
            <person name="Howarth C."/>
            <person name="Jen D."/>
            <person name="Larson L."/>
            <person name="Lewis B."/>
            <person name="Mehta T."/>
            <person name="Park D."/>
            <person name="Pearson M."/>
            <person name="Roberts A."/>
            <person name="Saif S."/>
            <person name="Shea T."/>
            <person name="Shenoy N."/>
            <person name="Sisk P."/>
            <person name="Stolte C."/>
            <person name="Sykes S."/>
            <person name="Walk T."/>
            <person name="White J."/>
            <person name="Yandava C."/>
            <person name="Klein B."/>
            <person name="McEwen J.G."/>
            <person name="Puccia R."/>
            <person name="Goldman G.H."/>
            <person name="Felipe M.S."/>
            <person name="Nino-Vega G."/>
            <person name="San-Blas G."/>
            <person name="Taylor J."/>
            <person name="Mendoza L."/>
            <person name="Galagan J."/>
            <person name="Nusbaum C."/>
            <person name="Birren B."/>
        </authorList>
    </citation>
    <scope>NUCLEOTIDE SEQUENCE</scope>
    <source>
        <strain evidence="14">G186AR</strain>
    </source>
</reference>
<evidence type="ECO:0000256" key="3">
    <source>
        <dbReference type="ARBA" id="ARBA00022598"/>
    </source>
</evidence>
<feature type="compositionally biased region" description="Basic and acidic residues" evidence="10">
    <location>
        <begin position="281"/>
        <end position="292"/>
    </location>
</feature>
<dbReference type="Gene3D" id="2.40.50.100">
    <property type="match status" value="1"/>
</dbReference>
<evidence type="ECO:0000256" key="9">
    <source>
        <dbReference type="PROSITE-ProRule" id="PRU00409"/>
    </source>
</evidence>
<evidence type="ECO:0000256" key="4">
    <source>
        <dbReference type="ARBA" id="ARBA00022741"/>
    </source>
</evidence>
<keyword evidence="15" id="KW-1185">Reference proteome</keyword>
<dbReference type="FunFam" id="3.30.470.20:FF:000028">
    <property type="entry name" value="Methylcrotonoyl-CoA carboxylase subunit alpha, mitochondrial"/>
    <property type="match status" value="1"/>
</dbReference>
<dbReference type="PROSITE" id="PS50975">
    <property type="entry name" value="ATP_GRASP"/>
    <property type="match status" value="1"/>
</dbReference>
<dbReference type="InterPro" id="IPR011054">
    <property type="entry name" value="Rudment_hybrid_motif"/>
</dbReference>
<organism evidence="14 15">
    <name type="scientific">Ajellomyces capsulatus (strain G186AR / H82 / ATCC MYA-2454 / RMSCC 2432)</name>
    <name type="common">Darling's disease fungus</name>
    <name type="synonym">Histoplasma capsulatum</name>
    <dbReference type="NCBI Taxonomy" id="447093"/>
    <lineage>
        <taxon>Eukaryota</taxon>
        <taxon>Fungi</taxon>
        <taxon>Dikarya</taxon>
        <taxon>Ascomycota</taxon>
        <taxon>Pezizomycotina</taxon>
        <taxon>Eurotiomycetes</taxon>
        <taxon>Eurotiomycetidae</taxon>
        <taxon>Onygenales</taxon>
        <taxon>Ajellomycetaceae</taxon>
        <taxon>Histoplasma</taxon>
    </lineage>
</organism>
<feature type="compositionally biased region" description="Low complexity" evidence="10">
    <location>
        <begin position="376"/>
        <end position="386"/>
    </location>
</feature>
<dbReference type="SUPFAM" id="SSF52440">
    <property type="entry name" value="PreATP-grasp domain"/>
    <property type="match status" value="1"/>
</dbReference>
<dbReference type="Gene3D" id="3.30.470.20">
    <property type="entry name" value="ATP-grasp fold, B domain"/>
    <property type="match status" value="1"/>
</dbReference>
<dbReference type="InterPro" id="IPR005479">
    <property type="entry name" value="CPAse_ATP-bd"/>
</dbReference>
<feature type="compositionally biased region" description="Basic residues" evidence="10">
    <location>
        <begin position="199"/>
        <end position="208"/>
    </location>
</feature>
<dbReference type="PROSITE" id="PS50979">
    <property type="entry name" value="BC"/>
    <property type="match status" value="1"/>
</dbReference>
<feature type="region of interest" description="Disordered" evidence="10">
    <location>
        <begin position="74"/>
        <end position="116"/>
    </location>
</feature>
<comment type="cofactor">
    <cofactor evidence="1">
        <name>biotin</name>
        <dbReference type="ChEBI" id="CHEBI:57586"/>
    </cofactor>
</comment>
<keyword evidence="8" id="KW-0092">Biotin</keyword>
<dbReference type="VEuPathDB" id="FungiDB:I7I50_05364"/>
<feature type="compositionally biased region" description="Low complexity" evidence="10">
    <location>
        <begin position="331"/>
        <end position="350"/>
    </location>
</feature>
<dbReference type="STRING" id="447093.C0P0H6"/>
<dbReference type="Pfam" id="PF02785">
    <property type="entry name" value="Biotin_carb_C"/>
    <property type="match status" value="1"/>
</dbReference>
<dbReference type="EMBL" id="GG663381">
    <property type="protein sequence ID" value="EEH02796.1"/>
    <property type="molecule type" value="Genomic_DNA"/>
</dbReference>
<dbReference type="InterPro" id="IPR011761">
    <property type="entry name" value="ATP-grasp"/>
</dbReference>
<keyword evidence="3" id="KW-0436">Ligase</keyword>
<feature type="domain" description="Lipoyl-binding" evidence="11">
    <location>
        <begin position="1194"/>
        <end position="1270"/>
    </location>
</feature>
<dbReference type="CDD" id="cd06850">
    <property type="entry name" value="biotinyl_domain"/>
    <property type="match status" value="1"/>
</dbReference>
<keyword evidence="5 9" id="KW-0067">ATP-binding</keyword>
<feature type="region of interest" description="Disordered" evidence="10">
    <location>
        <begin position="156"/>
        <end position="456"/>
    </location>
</feature>
<keyword evidence="6" id="KW-0809">Transit peptide</keyword>
<dbReference type="GO" id="GO:0005759">
    <property type="term" value="C:mitochondrial matrix"/>
    <property type="evidence" value="ECO:0007669"/>
    <property type="project" value="UniProtKB-SubCell"/>
</dbReference>
<feature type="domain" description="ATP-grasp" evidence="12">
    <location>
        <begin position="718"/>
        <end position="916"/>
    </location>
</feature>
<accession>C0P0H6</accession>
<dbReference type="SUPFAM" id="SSF51246">
    <property type="entry name" value="Rudiment single hybrid motif"/>
    <property type="match status" value="1"/>
</dbReference>
<dbReference type="AlphaFoldDB" id="C0P0H6"/>
<dbReference type="SMART" id="SM00878">
    <property type="entry name" value="Biotin_carb_C"/>
    <property type="match status" value="1"/>
</dbReference>
<evidence type="ECO:0000259" key="11">
    <source>
        <dbReference type="PROSITE" id="PS50968"/>
    </source>
</evidence>
<dbReference type="InParanoid" id="C0P0H6"/>
<dbReference type="FunFam" id="2.40.50.100:FF:000003">
    <property type="entry name" value="Acetyl-CoA carboxylase biotin carboxyl carrier protein"/>
    <property type="match status" value="1"/>
</dbReference>
<evidence type="ECO:0000313" key="14">
    <source>
        <dbReference type="EMBL" id="EEH02796.1"/>
    </source>
</evidence>
<name>C0P0H6_AJECG</name>
<dbReference type="GO" id="GO:0004485">
    <property type="term" value="F:methylcrotonoyl-CoA carboxylase activity"/>
    <property type="evidence" value="ECO:0007669"/>
    <property type="project" value="TreeGrafter"/>
</dbReference>
<dbReference type="SUPFAM" id="SSF56059">
    <property type="entry name" value="Glutathione synthetase ATP-binding domain-like"/>
    <property type="match status" value="1"/>
</dbReference>
<dbReference type="Proteomes" id="UP000001631">
    <property type="component" value="Unassembled WGS sequence"/>
</dbReference>
<dbReference type="InterPro" id="IPR011053">
    <property type="entry name" value="Single_hybrid_motif"/>
</dbReference>
<dbReference type="InterPro" id="IPR005482">
    <property type="entry name" value="Biotin_COase_C"/>
</dbReference>
<evidence type="ECO:0000256" key="8">
    <source>
        <dbReference type="ARBA" id="ARBA00023267"/>
    </source>
</evidence>
<dbReference type="VEuPathDB" id="FungiDB:I7I50_05362"/>
<dbReference type="FunFam" id="3.30.1490.20:FF:000003">
    <property type="entry name" value="acetyl-CoA carboxylase isoform X1"/>
    <property type="match status" value="1"/>
</dbReference>
<feature type="compositionally biased region" description="Low complexity" evidence="10">
    <location>
        <begin position="308"/>
        <end position="319"/>
    </location>
</feature>
<dbReference type="FunCoup" id="C0P0H6">
    <property type="interactions" value="162"/>
</dbReference>
<protein>
    <submittedName>
        <fullName evidence="14">3-methylcrotonyl-CoA carboxylase biotin-containing subunit</fullName>
    </submittedName>
</protein>
<evidence type="ECO:0000256" key="2">
    <source>
        <dbReference type="ARBA" id="ARBA00004305"/>
    </source>
</evidence>
<dbReference type="Pfam" id="PF00364">
    <property type="entry name" value="Biotin_lipoyl"/>
    <property type="match status" value="1"/>
</dbReference>
<evidence type="ECO:0000313" key="15">
    <source>
        <dbReference type="Proteomes" id="UP000001631"/>
    </source>
</evidence>
<dbReference type="PROSITE" id="PS50968">
    <property type="entry name" value="BIOTINYL_LIPOYL"/>
    <property type="match status" value="1"/>
</dbReference>
<evidence type="ECO:0000256" key="10">
    <source>
        <dbReference type="SAM" id="MobiDB-lite"/>
    </source>
</evidence>
<dbReference type="InterPro" id="IPR050856">
    <property type="entry name" value="Biotin_carboxylase_complex"/>
</dbReference>
<dbReference type="PANTHER" id="PTHR18866">
    <property type="entry name" value="CARBOXYLASE:PYRUVATE/ACETYL-COA/PROPIONYL-COA CARBOXYLASE"/>
    <property type="match status" value="1"/>
</dbReference>
<evidence type="ECO:0000256" key="6">
    <source>
        <dbReference type="ARBA" id="ARBA00022946"/>
    </source>
</evidence>
<sequence>MSDDEEYYDDDFDAEWFWFDEGERELADDLAAGTIHSPVYMDQGAYDALDSASDWDYCTDEYFDDDLSILHKHDIKPQTPSKGPSVRKKNVMRKGNTMKQGEQERDDSDNKKDTNTNSFCRILWRPSSFLDDQGELYEPGNGEKVALLKNWREIFKDSQPKRDHKLQKYSSPSPSPSSASPSHLPPPSSFLKSVTGRKQPGRPRKTGKRNVVVESVDTPVFDNEGFSEEGREGGIADGDDDGEDDGGYRTPPPTFLSASQQGIYGKSQKTTTGPSHRPKNNGKDHNKRDGSHLKSVISASAQEEDLESIPIMASSPSSSTENSKQRSGRLSTSSTAATSMSTQSATSTSQNGKGSGEPGTLFQDGYGKASGSHIIPPTGTGSSPPTQRRQGLKRKASSPPESTDGDYCGKTRSKRATRQKLDSDAGDDNIDARGKRKTMNNREPPPSKSRSLRQRKKYFFPSRVTRADIVSAQSNKDDLARLPTRRDRHLPKSRGLALSGSAILPHAIPRHSALSIGKSYWPRTFLLAFLVCDAAAQLPVFQHSLTELLRVCTLRTSTRMSFISRLPSTTSRLGARAVILKPTTAAAVRANSSLTGGPENKPLNSILIANRGEIALRVGRTASQHGIRVTTLYTDPDARAQHALSSPFAFNLGETSAYLDGDRIIEIAQKEGCQGIHPGYGFLSENSAFAQKCTQAGLVFIGPPPKAIEAMGDKSRSKEIMTAAGVPCVPGYHGDNQSMEFLEAEAEKIKFPVLIKAVKGGGGKGMRIASSKETFRDQLISAKSEAMNSFGDDTMLVEKYITTPRHIEVQVFADKHGNCVALGERDCSIQRRHQKILEESPAPHLPEATRKDIWDKARAAALAVGYEGAGTVEFIFDNDTGEFFFMEMNTRLQVEHPVTEMVTGQDLVHWQILVAEGAPLPLTQDEIESIMATKGHAIEARIYAENPDQGFIPDSGRLLHVRTPAATEDVRIDAGFVAGDEVSSHYDPMISKLIVRGSDRTEALRNLSMALEQYEVAGPITNIEFLKRVCKSPDFVSGDVETGYIDKHRAELFAKQPVEDEVLAQVALYCLLSSSKAGGPAGAVVGFSPAYQERQFTFVEATAQASSELSGNAASFNVQVQQTGEATFNIVVNGTSFENVKVQQQPHESNVVTSFFPHTRLDTTVIRDEDAITAFQRGRQYRLKIPRARWMEKALGIKDTANSVLAPMPCKILRVEVVEGATVVKDQPLVVIESMKMETVIRSPQDGKIEKVVHKAGDICKAGTALVEFAEASDAEAKTS</sequence>
<keyword evidence="7" id="KW-0496">Mitochondrion</keyword>
<proteinExistence type="predicted"/>
<dbReference type="Pfam" id="PF00289">
    <property type="entry name" value="Biotin_carb_N"/>
    <property type="match status" value="1"/>
</dbReference>
<feature type="domain" description="Biotin carboxylation" evidence="13">
    <location>
        <begin position="602"/>
        <end position="1050"/>
    </location>
</feature>
<dbReference type="HOGENOM" id="CLU_006592_0_0_1"/>
<keyword evidence="4 9" id="KW-0547">Nucleotide-binding</keyword>
<dbReference type="GeneID" id="69041922"/>
<evidence type="ECO:0000256" key="5">
    <source>
        <dbReference type="ARBA" id="ARBA00022840"/>
    </source>
</evidence>